<evidence type="ECO:0000313" key="3">
    <source>
        <dbReference type="Proteomes" id="UP000272238"/>
    </source>
</evidence>
<dbReference type="EMBL" id="RBZN01000063">
    <property type="protein sequence ID" value="RKQ13447.1"/>
    <property type="molecule type" value="Genomic_DNA"/>
</dbReference>
<comment type="caution">
    <text evidence="2">The sequence shown here is derived from an EMBL/GenBank/DDBJ whole genome shotgun (WGS) entry which is preliminary data.</text>
</comment>
<accession>A0A494YTI8</accession>
<dbReference type="AlphaFoldDB" id="A0A494YTI8"/>
<dbReference type="InterPro" id="IPR036388">
    <property type="entry name" value="WH-like_DNA-bd_sf"/>
</dbReference>
<dbReference type="Gene3D" id="1.10.10.10">
    <property type="entry name" value="Winged helix-like DNA-binding domain superfamily/Winged helix DNA-binding domain"/>
    <property type="match status" value="1"/>
</dbReference>
<dbReference type="GO" id="GO:0006352">
    <property type="term" value="P:DNA-templated transcription initiation"/>
    <property type="evidence" value="ECO:0007669"/>
    <property type="project" value="InterPro"/>
</dbReference>
<dbReference type="SUPFAM" id="SSF88659">
    <property type="entry name" value="Sigma3 and sigma4 domains of RNA polymerase sigma factors"/>
    <property type="match status" value="1"/>
</dbReference>
<sequence length="186" mass="21978">MFMVDRRLYVMYEWEIELLHEYKIYRRQLKKQKDQLPADDPQHKIYNSMISDMTYTIGWLKKGHEPRIFNKAIYSKRKMEQGLEVKNRKEVIFTDDLATKAKHYDVIAGVNDVQERQLTIAEKKLIQSVLSSLPEKQMQCFVLNTAYNRSLKEIAIELGITKGAVQEHIESARKKVAQFQLERVAQ</sequence>
<dbReference type="InterPro" id="IPR013324">
    <property type="entry name" value="RNA_pol_sigma_r3/r4-like"/>
</dbReference>
<dbReference type="GO" id="GO:0016987">
    <property type="term" value="F:sigma factor activity"/>
    <property type="evidence" value="ECO:0007669"/>
    <property type="project" value="InterPro"/>
</dbReference>
<dbReference type="InterPro" id="IPR013249">
    <property type="entry name" value="RNA_pol_sigma70_r4_t2"/>
</dbReference>
<dbReference type="Pfam" id="PF08281">
    <property type="entry name" value="Sigma70_r4_2"/>
    <property type="match status" value="1"/>
</dbReference>
<reference evidence="2 3" key="1">
    <citation type="journal article" date="2016" name="Antonie Van Leeuwenhoek">
        <title>Lysinibacillus endophyticus sp. nov., an indole-3-acetic acid producing endophytic bacterium isolated from corn root (Zea mays cv. Xinken-5).</title>
        <authorList>
            <person name="Yu J."/>
            <person name="Guan X."/>
            <person name="Liu C."/>
            <person name="Xiang W."/>
            <person name="Yu Z."/>
            <person name="Liu X."/>
            <person name="Wang G."/>
        </authorList>
    </citation>
    <scope>NUCLEOTIDE SEQUENCE [LARGE SCALE GENOMIC DNA]</scope>
    <source>
        <strain evidence="2 3">DSM 100506</strain>
    </source>
</reference>
<gene>
    <name evidence="2" type="ORF">D8M03_16060</name>
</gene>
<dbReference type="OrthoDB" id="2083683at2"/>
<protein>
    <recommendedName>
        <fullName evidence="1">RNA polymerase sigma factor 70 region 4 type 2 domain-containing protein</fullName>
    </recommendedName>
</protein>
<feature type="domain" description="RNA polymerase sigma factor 70 region 4 type 2" evidence="1">
    <location>
        <begin position="125"/>
        <end position="175"/>
    </location>
</feature>
<evidence type="ECO:0000259" key="1">
    <source>
        <dbReference type="Pfam" id="PF08281"/>
    </source>
</evidence>
<keyword evidence="3" id="KW-1185">Reference proteome</keyword>
<dbReference type="GO" id="GO:0003677">
    <property type="term" value="F:DNA binding"/>
    <property type="evidence" value="ECO:0007669"/>
    <property type="project" value="InterPro"/>
</dbReference>
<dbReference type="Proteomes" id="UP000272238">
    <property type="component" value="Unassembled WGS sequence"/>
</dbReference>
<evidence type="ECO:0000313" key="2">
    <source>
        <dbReference type="EMBL" id="RKQ13447.1"/>
    </source>
</evidence>
<organism evidence="2 3">
    <name type="scientific">Ureibacillus endophyticus</name>
    <dbReference type="NCBI Taxonomy" id="1978490"/>
    <lineage>
        <taxon>Bacteria</taxon>
        <taxon>Bacillati</taxon>
        <taxon>Bacillota</taxon>
        <taxon>Bacilli</taxon>
        <taxon>Bacillales</taxon>
        <taxon>Caryophanaceae</taxon>
        <taxon>Ureibacillus</taxon>
    </lineage>
</organism>
<proteinExistence type="predicted"/>
<name>A0A494YTI8_9BACL</name>